<dbReference type="EMBL" id="JBFRCH010000044">
    <property type="protein sequence ID" value="MEX3937128.1"/>
    <property type="molecule type" value="Genomic_DNA"/>
</dbReference>
<protein>
    <submittedName>
        <fullName evidence="1">ABC transporter ATP-binding protein</fullName>
    </submittedName>
</protein>
<keyword evidence="1" id="KW-0067">ATP-binding</keyword>
<proteinExistence type="predicted"/>
<keyword evidence="2" id="KW-1185">Reference proteome</keyword>
<sequence>MMKGESVSIRDIEKRYGSANAVNRVSIEVAAGEFLSLLGPSGSGKTTLLMMIAGFQLPTAGLIKVGATDVTHVAPNRRNVGMVFQKYALFPHMSVRENIAFPLRMRKVHRQDIDRRVDEALAMVRLDAYGDRKPVQLSGGQQQRVAVARALVFEPPVLLMDEPLGALDKNLREQLQIEIKTLQQRLGVTVIYVTHDQEEALTMSDRIAVMNGGQIAQIGSPSNLYGQPASPFVAAFIGKMNFLSVEYLGRSESGTQIRVSDRSTISVTRETAAHGPALTYGRPLRAAIRPESISVLQKGLGGPTSIRGIVETSIYVGSHHILLVNIDGRSDAPLQVQAPAGQNLPAFTRGDAVDVTMDSDAIHLFGENGGVQ</sequence>
<evidence type="ECO:0000313" key="1">
    <source>
        <dbReference type="EMBL" id="MEX3937128.1"/>
    </source>
</evidence>
<gene>
    <name evidence="1" type="ORF">AB4Y32_36220</name>
</gene>
<accession>A0ACC6UBP6</accession>
<keyword evidence="1" id="KW-0547">Nucleotide-binding</keyword>
<dbReference type="Proteomes" id="UP001558850">
    <property type="component" value="Unassembled WGS sequence"/>
</dbReference>
<comment type="caution">
    <text evidence="1">The sequence shown here is derived from an EMBL/GenBank/DDBJ whole genome shotgun (WGS) entry which is preliminary data.</text>
</comment>
<organism evidence="1 2">
    <name type="scientific">Paraburkholderia phymatum</name>
    <dbReference type="NCBI Taxonomy" id="148447"/>
    <lineage>
        <taxon>Bacteria</taxon>
        <taxon>Pseudomonadati</taxon>
        <taxon>Pseudomonadota</taxon>
        <taxon>Betaproteobacteria</taxon>
        <taxon>Burkholderiales</taxon>
        <taxon>Burkholderiaceae</taxon>
        <taxon>Paraburkholderia</taxon>
    </lineage>
</organism>
<evidence type="ECO:0000313" key="2">
    <source>
        <dbReference type="Proteomes" id="UP001558850"/>
    </source>
</evidence>
<name>A0ACC6UBP6_9BURK</name>
<reference evidence="1" key="1">
    <citation type="submission" date="2024-07" db="EMBL/GenBank/DDBJ databases">
        <title>A survey of Mimosa microsymbionts across Brazilian biomes reveals a high diversity of Paraburkholderia nodulating endemic species, but also that Cupriavidus is common as a symbiont of widespread species.</title>
        <authorList>
            <person name="Rouws L."/>
            <person name="Barauna A."/>
            <person name="Beukes C."/>
            <person name="Rouws J.R.C."/>
            <person name="De Faria S.M."/>
            <person name="Gross E."/>
            <person name="Bueno Dos Reis Junior F."/>
            <person name="Simon M.F."/>
            <person name="Maluk M."/>
            <person name="Odee D.W."/>
            <person name="Kenicer G."/>
            <person name="Young J.P.W."/>
            <person name="Reis V.M."/>
            <person name="Zilli J."/>
            <person name="James E.K."/>
        </authorList>
    </citation>
    <scope>NUCLEOTIDE SEQUENCE</scope>
    <source>
        <strain evidence="1">EG181B</strain>
    </source>
</reference>